<evidence type="ECO:0000313" key="2">
    <source>
        <dbReference type="Proteomes" id="UP001647436"/>
    </source>
</evidence>
<gene>
    <name evidence="1" type="ORF">DJFAAGMI_03841</name>
</gene>
<reference evidence="1 2" key="1">
    <citation type="submission" date="2020-03" db="EMBL/GenBank/DDBJ databases">
        <title>The role of nitrogen metabolism on polyethylene biodegradation.</title>
        <authorList>
            <person name="Peixoto J."/>
            <person name="Vizzotto C.S."/>
            <person name="Ramos A."/>
            <person name="Alves G."/>
            <person name="Steindorff A."/>
            <person name="Kruger R."/>
        </authorList>
    </citation>
    <scope>NUCLEOTIDE SEQUENCE [LARGE SCALE GENOMIC DNA]</scope>
    <source>
        <strain evidence="1 2">PE63</strain>
    </source>
</reference>
<protein>
    <submittedName>
        <fullName evidence="1">Uncharacterized protein</fullName>
    </submittedName>
</protein>
<dbReference type="RefSeq" id="WP_211458456.1">
    <property type="nucleotide sequence ID" value="NZ_JAANES010000005.1"/>
</dbReference>
<proteinExistence type="predicted"/>
<evidence type="ECO:0000313" key="1">
    <source>
        <dbReference type="EMBL" id="MBS3021077.1"/>
    </source>
</evidence>
<dbReference type="EMBL" id="JAANES010000005">
    <property type="protein sequence ID" value="MBS3021077.1"/>
    <property type="molecule type" value="Genomic_DNA"/>
</dbReference>
<accession>A0ABS5LXN2</accession>
<comment type="caution">
    <text evidence="1">The sequence shown here is derived from an EMBL/GenBank/DDBJ whole genome shotgun (WGS) entry which is preliminary data.</text>
</comment>
<sequence>MKNDVFDMMAAGKADAAQSVPAPAQVPPAQVASLAAQLIGYGLSHHVPAMQEGFDIITSHGRWRVDGELAVQMARLMRQHLMRQLATA</sequence>
<dbReference type="Proteomes" id="UP001647436">
    <property type="component" value="Unassembled WGS sequence"/>
</dbReference>
<name>A0ABS5LXN2_9BURK</name>
<keyword evidence="2" id="KW-1185">Reference proteome</keyword>
<organism evidence="1 2">
    <name type="scientific">Comamonas brasiliensis</name>
    <dbReference type="NCBI Taxonomy" id="1812482"/>
    <lineage>
        <taxon>Bacteria</taxon>
        <taxon>Pseudomonadati</taxon>
        <taxon>Pseudomonadota</taxon>
        <taxon>Betaproteobacteria</taxon>
        <taxon>Burkholderiales</taxon>
        <taxon>Comamonadaceae</taxon>
        <taxon>Comamonas</taxon>
    </lineage>
</organism>